<evidence type="ECO:0000256" key="2">
    <source>
        <dbReference type="SAM" id="MobiDB-lite"/>
    </source>
</evidence>
<dbReference type="EMBL" id="JAVREQ010000006">
    <property type="protein sequence ID" value="MDT0378996.1"/>
    <property type="molecule type" value="Genomic_DNA"/>
</dbReference>
<dbReference type="Gene3D" id="2.40.260.10">
    <property type="entry name" value="Sortase"/>
    <property type="match status" value="1"/>
</dbReference>
<dbReference type="NCBIfam" id="NF033747">
    <property type="entry name" value="class_E_sortase"/>
    <property type="match status" value="1"/>
</dbReference>
<feature type="region of interest" description="Disordered" evidence="2">
    <location>
        <begin position="1"/>
        <end position="302"/>
    </location>
</feature>
<comment type="caution">
    <text evidence="3">The sequence shown here is derived from an EMBL/GenBank/DDBJ whole genome shotgun (WGS) entry which is preliminary data.</text>
</comment>
<dbReference type="SUPFAM" id="SSF63817">
    <property type="entry name" value="Sortase"/>
    <property type="match status" value="1"/>
</dbReference>
<dbReference type="InterPro" id="IPR023365">
    <property type="entry name" value="Sortase_dom-sf"/>
</dbReference>
<gene>
    <name evidence="3" type="ORF">RM572_09455</name>
</gene>
<proteinExistence type="predicted"/>
<name>A0ABU2NQW4_9ACTN</name>
<protein>
    <submittedName>
        <fullName evidence="3">Class E sortase</fullName>
    </submittedName>
</protein>
<accession>A0ABU2NQW4</accession>
<dbReference type="Proteomes" id="UP001183414">
    <property type="component" value="Unassembled WGS sequence"/>
</dbReference>
<dbReference type="InterPro" id="IPR042003">
    <property type="entry name" value="Sortase_E"/>
</dbReference>
<dbReference type="InterPro" id="IPR053465">
    <property type="entry name" value="Sortase_Class_E"/>
</dbReference>
<evidence type="ECO:0000313" key="3">
    <source>
        <dbReference type="EMBL" id="MDT0378996.1"/>
    </source>
</evidence>
<dbReference type="RefSeq" id="WP_311672813.1">
    <property type="nucleotide sequence ID" value="NZ_JAVREQ010000006.1"/>
</dbReference>
<feature type="compositionally biased region" description="Low complexity" evidence="2">
    <location>
        <begin position="95"/>
        <end position="113"/>
    </location>
</feature>
<sequence length="533" mass="57692">MTPPGNGDPYRDPYGQEGYGQDDPYGPDAYGSDPYGAGEQRAPREEPAWNPEPYAYPYERPAQDYRAAVDALADPLNDPLPSSGAEAGPRVPSWAPQATNTPQAQAQVPQQQPGGAGEGTSPWFRPSQPQQPQQPQQGQQQSRPPQHPQQGQRAAHRSPGTHPGPHAEQPAVPSQQSLPGVRPVAPGQGRPPQQRRRPTDVDETAALPAIDVPDGPGPRRRRPEGRRDDRDGRPAAAPDVSGTDADAAPDDDEPRTVALRRPSEAELGGRAARRKAAAKGRGGRRGAPAAPARPMTRLEARRAARAAKDGPVVLLSRAIGEVFITCGVLMLLFVAYQLWWTNVLAGQYAGGAKDSLTQKWEENPERKPGAFSPGQGFALLHIPKLDVVVPVAQGIDKQSVLDNGLAGHYDEKSGLKTAMPWDEQGNFGVAGHRNTHGEPFRYINRLVSGDEIIVETADTYYVYEMYSRLPSTTPANTSVLDPVPPQSGFKEPGRYITLTTCTPEFTSKYRLIVWGRMVDERPRSEGKPDALVG</sequence>
<dbReference type="InterPro" id="IPR005754">
    <property type="entry name" value="Sortase"/>
</dbReference>
<dbReference type="NCBIfam" id="TIGR01076">
    <property type="entry name" value="sortase_fam"/>
    <property type="match status" value="1"/>
</dbReference>
<dbReference type="Pfam" id="PF04203">
    <property type="entry name" value="Sortase"/>
    <property type="match status" value="1"/>
</dbReference>
<organism evidence="3 4">
    <name type="scientific">Streptomyces hazeniae</name>
    <dbReference type="NCBI Taxonomy" id="3075538"/>
    <lineage>
        <taxon>Bacteria</taxon>
        <taxon>Bacillati</taxon>
        <taxon>Actinomycetota</taxon>
        <taxon>Actinomycetes</taxon>
        <taxon>Kitasatosporales</taxon>
        <taxon>Streptomycetaceae</taxon>
        <taxon>Streptomyces</taxon>
    </lineage>
</organism>
<feature type="compositionally biased region" description="Low complexity" evidence="2">
    <location>
        <begin position="126"/>
        <end position="153"/>
    </location>
</feature>
<dbReference type="CDD" id="cd05830">
    <property type="entry name" value="Sortase_E"/>
    <property type="match status" value="1"/>
</dbReference>
<feature type="compositionally biased region" description="Low complexity" evidence="2">
    <location>
        <begin position="51"/>
        <end position="60"/>
    </location>
</feature>
<reference evidence="4" key="1">
    <citation type="submission" date="2023-07" db="EMBL/GenBank/DDBJ databases">
        <title>30 novel species of actinomycetes from the DSMZ collection.</title>
        <authorList>
            <person name="Nouioui I."/>
        </authorList>
    </citation>
    <scope>NUCLEOTIDE SEQUENCE [LARGE SCALE GENOMIC DNA]</scope>
    <source>
        <strain evidence="4">DSM 42041</strain>
    </source>
</reference>
<evidence type="ECO:0000313" key="4">
    <source>
        <dbReference type="Proteomes" id="UP001183414"/>
    </source>
</evidence>
<feature type="compositionally biased region" description="Low complexity" evidence="2">
    <location>
        <begin position="179"/>
        <end position="192"/>
    </location>
</feature>
<feature type="compositionally biased region" description="Basic residues" evidence="2">
    <location>
        <begin position="271"/>
        <end position="284"/>
    </location>
</feature>
<keyword evidence="1" id="KW-0378">Hydrolase</keyword>
<keyword evidence="4" id="KW-1185">Reference proteome</keyword>
<evidence type="ECO:0000256" key="1">
    <source>
        <dbReference type="ARBA" id="ARBA00022801"/>
    </source>
</evidence>